<protein>
    <submittedName>
        <fullName evidence="1">4031_t:CDS:1</fullName>
    </submittedName>
</protein>
<accession>A0ACA9QAX0</accession>
<evidence type="ECO:0000313" key="1">
    <source>
        <dbReference type="EMBL" id="CAG8741959.1"/>
    </source>
</evidence>
<evidence type="ECO:0000313" key="2">
    <source>
        <dbReference type="Proteomes" id="UP000789920"/>
    </source>
</evidence>
<dbReference type="Proteomes" id="UP000789920">
    <property type="component" value="Unassembled WGS sequence"/>
</dbReference>
<keyword evidence="2" id="KW-1185">Reference proteome</keyword>
<feature type="non-terminal residue" evidence="1">
    <location>
        <position position="387"/>
    </location>
</feature>
<feature type="non-terminal residue" evidence="1">
    <location>
        <position position="1"/>
    </location>
</feature>
<sequence>EQINKRRKLILPAPQVGETELEEIVKIGFAGQNVKAVVGESDKVSSLTDYTPSSTSLPLRTPRTPRTVVGSTQTPRTPGTLLSLRTPRTPAAVDTATIKQLRAGLLNLPAPKNDFEIVLPDVEGKEEPKDDTEGIEEDASDRDKKLKAQQEEEEMARLRCRSQAVQRDLPRPVNINSDIDSFEEASDGDSEIQKLIDIEMVTLLRRDAVMHPVHGSKPANLDLESFEEFPDELIDQVKKEIDLELTKVTNELSNEDFDEAWSQIHDTPVTTQFHSQLEANRNFMIKEATKATKLEKKLNVILGGYAARSQALSKNVSETFDEIEQAKIELDSFQSLSISEREAIPKRIQSLQNDVDYLIKRESELQQRYSNLSNERQEILERINALQ</sequence>
<comment type="caution">
    <text evidence="1">The sequence shown here is derived from an EMBL/GenBank/DDBJ whole genome shotgun (WGS) entry which is preliminary data.</text>
</comment>
<gene>
    <name evidence="1" type="ORF">RPERSI_LOCUS13242</name>
</gene>
<reference evidence="1" key="1">
    <citation type="submission" date="2021-06" db="EMBL/GenBank/DDBJ databases">
        <authorList>
            <person name="Kallberg Y."/>
            <person name="Tangrot J."/>
            <person name="Rosling A."/>
        </authorList>
    </citation>
    <scope>NUCLEOTIDE SEQUENCE</scope>
    <source>
        <strain evidence="1">MA461A</strain>
    </source>
</reference>
<organism evidence="1 2">
    <name type="scientific">Racocetra persica</name>
    <dbReference type="NCBI Taxonomy" id="160502"/>
    <lineage>
        <taxon>Eukaryota</taxon>
        <taxon>Fungi</taxon>
        <taxon>Fungi incertae sedis</taxon>
        <taxon>Mucoromycota</taxon>
        <taxon>Glomeromycotina</taxon>
        <taxon>Glomeromycetes</taxon>
        <taxon>Diversisporales</taxon>
        <taxon>Gigasporaceae</taxon>
        <taxon>Racocetra</taxon>
    </lineage>
</organism>
<proteinExistence type="predicted"/>
<dbReference type="EMBL" id="CAJVQC010029184">
    <property type="protein sequence ID" value="CAG8741959.1"/>
    <property type="molecule type" value="Genomic_DNA"/>
</dbReference>
<name>A0ACA9QAX0_9GLOM</name>